<organism evidence="1 2">
    <name type="scientific">Schizophyllum amplum</name>
    <dbReference type="NCBI Taxonomy" id="97359"/>
    <lineage>
        <taxon>Eukaryota</taxon>
        <taxon>Fungi</taxon>
        <taxon>Dikarya</taxon>
        <taxon>Basidiomycota</taxon>
        <taxon>Agaricomycotina</taxon>
        <taxon>Agaricomycetes</taxon>
        <taxon>Agaricomycetidae</taxon>
        <taxon>Agaricales</taxon>
        <taxon>Schizophyllaceae</taxon>
        <taxon>Schizophyllum</taxon>
    </lineage>
</organism>
<reference evidence="1 2" key="1">
    <citation type="journal article" date="2019" name="New Phytol.">
        <title>Comparative genomics reveals unique wood-decay strategies and fruiting body development in the Schizophyllaceae.</title>
        <authorList>
            <person name="Almasi E."/>
            <person name="Sahu N."/>
            <person name="Krizsan K."/>
            <person name="Balint B."/>
            <person name="Kovacs G.M."/>
            <person name="Kiss B."/>
            <person name="Cseklye J."/>
            <person name="Drula E."/>
            <person name="Henrissat B."/>
            <person name="Nagy I."/>
            <person name="Chovatia M."/>
            <person name="Adam C."/>
            <person name="LaButti K."/>
            <person name="Lipzen A."/>
            <person name="Riley R."/>
            <person name="Grigoriev I.V."/>
            <person name="Nagy L.G."/>
        </authorList>
    </citation>
    <scope>NUCLEOTIDE SEQUENCE [LARGE SCALE GENOMIC DNA]</scope>
    <source>
        <strain evidence="1 2">NL-1724</strain>
    </source>
</reference>
<gene>
    <name evidence="1" type="ORF">BD626DRAFT_578467</name>
</gene>
<protein>
    <recommendedName>
        <fullName evidence="3">F-box domain-containing protein</fullName>
    </recommendedName>
</protein>
<dbReference type="AlphaFoldDB" id="A0A550BRY7"/>
<dbReference type="EMBL" id="VDMD01000185">
    <property type="protein sequence ID" value="TRM55310.1"/>
    <property type="molecule type" value="Genomic_DNA"/>
</dbReference>
<dbReference type="Gene3D" id="3.80.10.10">
    <property type="entry name" value="Ribonuclease Inhibitor"/>
    <property type="match status" value="1"/>
</dbReference>
<evidence type="ECO:0000313" key="2">
    <source>
        <dbReference type="Proteomes" id="UP000320762"/>
    </source>
</evidence>
<proteinExistence type="predicted"/>
<dbReference type="Proteomes" id="UP000320762">
    <property type="component" value="Unassembled WGS sequence"/>
</dbReference>
<comment type="caution">
    <text evidence="1">The sequence shown here is derived from an EMBL/GenBank/DDBJ whole genome shotgun (WGS) entry which is preliminary data.</text>
</comment>
<dbReference type="InterPro" id="IPR032675">
    <property type="entry name" value="LRR_dom_sf"/>
</dbReference>
<evidence type="ECO:0000313" key="1">
    <source>
        <dbReference type="EMBL" id="TRM55310.1"/>
    </source>
</evidence>
<sequence>MPKVTNLSWIAPTKEVRRLCSADISLVLKKFPNLQKVHFYVDVGYTFTLHQGLRAIAPSITSLRVGFPHAPPMDIIAAHPANLPNLEELVICDGQAFDVGSFIVDTIGRDTTKLKRLQLPAFCDWAQLCDSVDSVALTMTHLHLPRFSWVKMGLTDDSPRSALPMLEKFSINMSQDHRNDLSEIWSRVADLVLNFLASRATPSLRVVRITIHAATVVRAYKYGAYAWNVFQELRGIDRTIKWQEWIAQTLPEHVRLEIVVGTKYAQFSKDADILELAVMAASFVVPESRFLIGANI</sequence>
<keyword evidence="2" id="KW-1185">Reference proteome</keyword>
<name>A0A550BRY7_9AGAR</name>
<accession>A0A550BRY7</accession>
<evidence type="ECO:0008006" key="3">
    <source>
        <dbReference type="Google" id="ProtNLM"/>
    </source>
</evidence>